<accession>A0A1M7U577</accession>
<dbReference type="EMBL" id="FRDN01000009">
    <property type="protein sequence ID" value="SHN78128.1"/>
    <property type="molecule type" value="Genomic_DNA"/>
</dbReference>
<name>A0A1M7U577_9FIRM</name>
<sequence length="163" mass="17658">MKKSPKVIVSILCIILFLAVGFIVKQPAQVPGVKVEMTEVLPNGQSKVIPPLMSANGEDLLWILEKQTLLEGLIADKIAADRDKVRIHLAAEPSGDAAEILSCAVTLAVEQELKEETLDAIPDLIVEEVAEAGTQQAILRKEDITIMNNKGEVLYPGAERLLP</sequence>
<proteinExistence type="predicted"/>
<protein>
    <submittedName>
        <fullName evidence="1">Uncharacterized protein</fullName>
    </submittedName>
</protein>
<gene>
    <name evidence="1" type="ORF">SAMN02745215_02995</name>
</gene>
<keyword evidence="2" id="KW-1185">Reference proteome</keyword>
<evidence type="ECO:0000313" key="1">
    <source>
        <dbReference type="EMBL" id="SHN78128.1"/>
    </source>
</evidence>
<evidence type="ECO:0000313" key="2">
    <source>
        <dbReference type="Proteomes" id="UP000184010"/>
    </source>
</evidence>
<reference evidence="2" key="1">
    <citation type="submission" date="2016-12" db="EMBL/GenBank/DDBJ databases">
        <authorList>
            <person name="Varghese N."/>
            <person name="Submissions S."/>
        </authorList>
    </citation>
    <scope>NUCLEOTIDE SEQUENCE [LARGE SCALE GENOMIC DNA]</scope>
    <source>
        <strain evidence="2">DSM 11544</strain>
    </source>
</reference>
<dbReference type="AlphaFoldDB" id="A0A1M7U577"/>
<organism evidence="1 2">
    <name type="scientific">Desulfitobacterium chlororespirans DSM 11544</name>
    <dbReference type="NCBI Taxonomy" id="1121395"/>
    <lineage>
        <taxon>Bacteria</taxon>
        <taxon>Bacillati</taxon>
        <taxon>Bacillota</taxon>
        <taxon>Clostridia</taxon>
        <taxon>Eubacteriales</taxon>
        <taxon>Desulfitobacteriaceae</taxon>
        <taxon>Desulfitobacterium</taxon>
    </lineage>
</organism>
<dbReference type="STRING" id="1121395.SAMN02745215_02995"/>
<dbReference type="Proteomes" id="UP000184010">
    <property type="component" value="Unassembled WGS sequence"/>
</dbReference>
<dbReference type="RefSeq" id="WP_072773349.1">
    <property type="nucleotide sequence ID" value="NZ_FRDN01000009.1"/>
</dbReference>